<evidence type="ECO:0000313" key="4">
    <source>
        <dbReference type="Proteomes" id="UP001595872"/>
    </source>
</evidence>
<feature type="chain" id="PRO_5047342847" description="Lipoprotein" evidence="2">
    <location>
        <begin position="24"/>
        <end position="189"/>
    </location>
</feature>
<dbReference type="RefSeq" id="WP_378258617.1">
    <property type="nucleotide sequence ID" value="NZ_JBHSIT010000007.1"/>
</dbReference>
<dbReference type="Proteomes" id="UP001595872">
    <property type="component" value="Unassembled WGS sequence"/>
</dbReference>
<dbReference type="EMBL" id="JBHSIT010000007">
    <property type="protein sequence ID" value="MFC4910341.1"/>
    <property type="molecule type" value="Genomic_DNA"/>
</dbReference>
<keyword evidence="4" id="KW-1185">Reference proteome</keyword>
<evidence type="ECO:0000256" key="1">
    <source>
        <dbReference type="SAM" id="MobiDB-lite"/>
    </source>
</evidence>
<feature type="compositionally biased region" description="Low complexity" evidence="1">
    <location>
        <begin position="35"/>
        <end position="47"/>
    </location>
</feature>
<accession>A0ABV9U423</accession>
<gene>
    <name evidence="3" type="ORF">ACFPCY_23715</name>
</gene>
<sequence>MTKMIRRGAAVLLAMALASPALTGCSDSKSDGDAKATASAPGAASPSEVTGAGTASPGADGSTAGATSSPKPSGSLKAAKLPVPDDLHGALEDTYFASAKHTYPKAKQENVVPPSHVLFGKVTGANGGVEFYAAADIGFKDIPLSRQDGPHVWKKDDSQTAWTYAGDTGGNLCGKVPPALVQAWGKTCH</sequence>
<dbReference type="PROSITE" id="PS51257">
    <property type="entry name" value="PROKAR_LIPOPROTEIN"/>
    <property type="match status" value="1"/>
</dbReference>
<evidence type="ECO:0008006" key="5">
    <source>
        <dbReference type="Google" id="ProtNLM"/>
    </source>
</evidence>
<comment type="caution">
    <text evidence="3">The sequence shown here is derived from an EMBL/GenBank/DDBJ whole genome shotgun (WGS) entry which is preliminary data.</text>
</comment>
<protein>
    <recommendedName>
        <fullName evidence="5">Lipoprotein</fullName>
    </recommendedName>
</protein>
<evidence type="ECO:0000256" key="2">
    <source>
        <dbReference type="SAM" id="SignalP"/>
    </source>
</evidence>
<organism evidence="3 4">
    <name type="scientific">Actinomadura gamaensis</name>
    <dbReference type="NCBI Taxonomy" id="1763541"/>
    <lineage>
        <taxon>Bacteria</taxon>
        <taxon>Bacillati</taxon>
        <taxon>Actinomycetota</taxon>
        <taxon>Actinomycetes</taxon>
        <taxon>Streptosporangiales</taxon>
        <taxon>Thermomonosporaceae</taxon>
        <taxon>Actinomadura</taxon>
    </lineage>
</organism>
<evidence type="ECO:0000313" key="3">
    <source>
        <dbReference type="EMBL" id="MFC4910341.1"/>
    </source>
</evidence>
<reference evidence="4" key="1">
    <citation type="journal article" date="2019" name="Int. J. Syst. Evol. Microbiol.">
        <title>The Global Catalogue of Microorganisms (GCM) 10K type strain sequencing project: providing services to taxonomists for standard genome sequencing and annotation.</title>
        <authorList>
            <consortium name="The Broad Institute Genomics Platform"/>
            <consortium name="The Broad Institute Genome Sequencing Center for Infectious Disease"/>
            <person name="Wu L."/>
            <person name="Ma J."/>
        </authorList>
    </citation>
    <scope>NUCLEOTIDE SEQUENCE [LARGE SCALE GENOMIC DNA]</scope>
    <source>
        <strain evidence="4">KLKA75</strain>
    </source>
</reference>
<keyword evidence="2" id="KW-0732">Signal</keyword>
<feature type="signal peptide" evidence="2">
    <location>
        <begin position="1"/>
        <end position="23"/>
    </location>
</feature>
<feature type="region of interest" description="Disordered" evidence="1">
    <location>
        <begin position="24"/>
        <end position="81"/>
    </location>
</feature>
<proteinExistence type="predicted"/>
<name>A0ABV9U423_9ACTN</name>